<dbReference type="Pfam" id="PF00379">
    <property type="entry name" value="Chitin_bind_4"/>
    <property type="match status" value="1"/>
</dbReference>
<evidence type="ECO:0000313" key="5">
    <source>
        <dbReference type="Proteomes" id="UP000440578"/>
    </source>
</evidence>
<evidence type="ECO:0000313" key="4">
    <source>
        <dbReference type="EMBL" id="KAF0313630.1"/>
    </source>
</evidence>
<evidence type="ECO:0000256" key="1">
    <source>
        <dbReference type="ARBA" id="ARBA00022460"/>
    </source>
</evidence>
<proteinExistence type="predicted"/>
<dbReference type="PRINTS" id="PR00947">
    <property type="entry name" value="CUTICLE"/>
</dbReference>
<sequence>MKMFVALLLVAAASAAPQFDPQFTSPVQPFQPEVRIVSQKFEQDQVGNYEYGYQQDNGQQVQEVGRVAPGSQPETGSLEQQGSFEFIGDDGNTYRVDYTANEGGFQPQAPHLPVAPAQIPEYAQLRQEHPELFWAENGGAVIQQQQQFGQTQQFF</sequence>
<keyword evidence="5" id="KW-1185">Reference proteome</keyword>
<dbReference type="Proteomes" id="UP000440578">
    <property type="component" value="Unassembled WGS sequence"/>
</dbReference>
<dbReference type="InterPro" id="IPR050468">
    <property type="entry name" value="Cuticle_Struct_Prot"/>
</dbReference>
<reference evidence="4 5" key="1">
    <citation type="submission" date="2019-07" db="EMBL/GenBank/DDBJ databases">
        <title>Draft genome assembly of a fouling barnacle, Amphibalanus amphitrite (Darwin, 1854): The first reference genome for Thecostraca.</title>
        <authorList>
            <person name="Kim W."/>
        </authorList>
    </citation>
    <scope>NUCLEOTIDE SEQUENCE [LARGE SCALE GENOMIC DNA]</scope>
    <source>
        <strain evidence="4">SNU_AA5</strain>
        <tissue evidence="4">Soma without cirri and trophi</tissue>
    </source>
</reference>
<gene>
    <name evidence="4" type="primary">PCP27_1</name>
    <name evidence="4" type="ORF">FJT64_015764</name>
</gene>
<protein>
    <submittedName>
        <fullName evidence="4">Pupal cuticle protein 27</fullName>
    </submittedName>
</protein>
<dbReference type="PROSITE" id="PS51155">
    <property type="entry name" value="CHIT_BIND_RR_2"/>
    <property type="match status" value="1"/>
</dbReference>
<dbReference type="EMBL" id="VIIS01000074">
    <property type="protein sequence ID" value="KAF0313630.1"/>
    <property type="molecule type" value="Genomic_DNA"/>
</dbReference>
<dbReference type="InterPro" id="IPR000618">
    <property type="entry name" value="Insect_cuticle"/>
</dbReference>
<dbReference type="PANTHER" id="PTHR10380:SF229">
    <property type="entry name" value="CUTICULAR PROTEIN 49AF, ISOFORM A"/>
    <property type="match status" value="1"/>
</dbReference>
<evidence type="ECO:0000256" key="3">
    <source>
        <dbReference type="SAM" id="SignalP"/>
    </source>
</evidence>
<organism evidence="4 5">
    <name type="scientific">Amphibalanus amphitrite</name>
    <name type="common">Striped barnacle</name>
    <name type="synonym">Balanus amphitrite</name>
    <dbReference type="NCBI Taxonomy" id="1232801"/>
    <lineage>
        <taxon>Eukaryota</taxon>
        <taxon>Metazoa</taxon>
        <taxon>Ecdysozoa</taxon>
        <taxon>Arthropoda</taxon>
        <taxon>Crustacea</taxon>
        <taxon>Multicrustacea</taxon>
        <taxon>Cirripedia</taxon>
        <taxon>Thoracica</taxon>
        <taxon>Thoracicalcarea</taxon>
        <taxon>Balanomorpha</taxon>
        <taxon>Balanoidea</taxon>
        <taxon>Balanidae</taxon>
        <taxon>Amphibalaninae</taxon>
        <taxon>Amphibalanus</taxon>
    </lineage>
</organism>
<accession>A0A6A4XBF0</accession>
<dbReference type="InterPro" id="IPR031311">
    <property type="entry name" value="CHIT_BIND_RR_consensus"/>
</dbReference>
<comment type="caution">
    <text evidence="4">The sequence shown here is derived from an EMBL/GenBank/DDBJ whole genome shotgun (WGS) entry which is preliminary data.</text>
</comment>
<dbReference type="GO" id="GO:0008010">
    <property type="term" value="F:structural constituent of chitin-based larval cuticle"/>
    <property type="evidence" value="ECO:0007669"/>
    <property type="project" value="TreeGrafter"/>
</dbReference>
<feature type="signal peptide" evidence="3">
    <location>
        <begin position="1"/>
        <end position="15"/>
    </location>
</feature>
<evidence type="ECO:0000256" key="2">
    <source>
        <dbReference type="PROSITE-ProRule" id="PRU00497"/>
    </source>
</evidence>
<keyword evidence="3" id="KW-0732">Signal</keyword>
<keyword evidence="1 2" id="KW-0193">Cuticle</keyword>
<feature type="chain" id="PRO_5025504505" evidence="3">
    <location>
        <begin position="16"/>
        <end position="155"/>
    </location>
</feature>
<dbReference type="GO" id="GO:0062129">
    <property type="term" value="C:chitin-based extracellular matrix"/>
    <property type="evidence" value="ECO:0007669"/>
    <property type="project" value="TreeGrafter"/>
</dbReference>
<dbReference type="PANTHER" id="PTHR10380">
    <property type="entry name" value="CUTICLE PROTEIN"/>
    <property type="match status" value="1"/>
</dbReference>
<dbReference type="AlphaFoldDB" id="A0A6A4XBF0"/>
<name>A0A6A4XBF0_AMPAM</name>
<dbReference type="PROSITE" id="PS00233">
    <property type="entry name" value="CHIT_BIND_RR_1"/>
    <property type="match status" value="1"/>
</dbReference>